<evidence type="ECO:0000256" key="4">
    <source>
        <dbReference type="ARBA" id="ARBA00022989"/>
    </source>
</evidence>
<reference evidence="9" key="1">
    <citation type="journal article" date="2019" name="Int. J. Syst. Evol. Microbiol.">
        <title>The Global Catalogue of Microorganisms (GCM) 10K type strain sequencing project: providing services to taxonomists for standard genome sequencing and annotation.</title>
        <authorList>
            <consortium name="The Broad Institute Genomics Platform"/>
            <consortium name="The Broad Institute Genome Sequencing Center for Infectious Disease"/>
            <person name="Wu L."/>
            <person name="Ma J."/>
        </authorList>
    </citation>
    <scope>NUCLEOTIDE SEQUENCE [LARGE SCALE GENOMIC DNA]</scope>
    <source>
        <strain evidence="9">KCTC 42182</strain>
    </source>
</reference>
<evidence type="ECO:0000313" key="9">
    <source>
        <dbReference type="Proteomes" id="UP001595711"/>
    </source>
</evidence>
<feature type="transmembrane region" description="Helical" evidence="6">
    <location>
        <begin position="118"/>
        <end position="136"/>
    </location>
</feature>
<feature type="transmembrane region" description="Helical" evidence="6">
    <location>
        <begin position="261"/>
        <end position="279"/>
    </location>
</feature>
<feature type="transmembrane region" description="Helical" evidence="6">
    <location>
        <begin position="142"/>
        <end position="160"/>
    </location>
</feature>
<accession>A0ABV7VLJ7</accession>
<keyword evidence="3 6" id="KW-0812">Transmembrane</keyword>
<dbReference type="RefSeq" id="WP_379729446.1">
    <property type="nucleotide sequence ID" value="NZ_JBHRYJ010000005.1"/>
</dbReference>
<dbReference type="Pfam" id="PF00892">
    <property type="entry name" value="EamA"/>
    <property type="match status" value="2"/>
</dbReference>
<keyword evidence="9" id="KW-1185">Reference proteome</keyword>
<feature type="domain" description="EamA" evidence="7">
    <location>
        <begin position="6"/>
        <end position="130"/>
    </location>
</feature>
<feature type="domain" description="EamA" evidence="7">
    <location>
        <begin position="142"/>
        <end position="278"/>
    </location>
</feature>
<dbReference type="PANTHER" id="PTHR32322">
    <property type="entry name" value="INNER MEMBRANE TRANSPORTER"/>
    <property type="match status" value="1"/>
</dbReference>
<dbReference type="InterPro" id="IPR000620">
    <property type="entry name" value="EamA_dom"/>
</dbReference>
<evidence type="ECO:0000256" key="1">
    <source>
        <dbReference type="ARBA" id="ARBA00004141"/>
    </source>
</evidence>
<keyword evidence="4 6" id="KW-1133">Transmembrane helix</keyword>
<feature type="transmembrane region" description="Helical" evidence="6">
    <location>
        <begin position="235"/>
        <end position="255"/>
    </location>
</feature>
<name>A0ABV7VLJ7_9PROT</name>
<dbReference type="Gene3D" id="1.10.3730.20">
    <property type="match status" value="1"/>
</dbReference>
<feature type="transmembrane region" description="Helical" evidence="6">
    <location>
        <begin position="203"/>
        <end position="228"/>
    </location>
</feature>
<evidence type="ECO:0000259" key="7">
    <source>
        <dbReference type="Pfam" id="PF00892"/>
    </source>
</evidence>
<gene>
    <name evidence="8" type="ORF">ACFOOQ_19985</name>
</gene>
<comment type="subcellular location">
    <subcellularLocation>
        <location evidence="1">Membrane</location>
        <topology evidence="1">Multi-pass membrane protein</topology>
    </subcellularLocation>
</comment>
<evidence type="ECO:0000256" key="6">
    <source>
        <dbReference type="SAM" id="Phobius"/>
    </source>
</evidence>
<evidence type="ECO:0000313" key="8">
    <source>
        <dbReference type="EMBL" id="MFC3677843.1"/>
    </source>
</evidence>
<comment type="similarity">
    <text evidence="2">Belongs to the EamA transporter family.</text>
</comment>
<feature type="transmembrane region" description="Helical" evidence="6">
    <location>
        <begin position="60"/>
        <end position="82"/>
    </location>
</feature>
<feature type="transmembrane region" description="Helical" evidence="6">
    <location>
        <begin position="33"/>
        <end position="53"/>
    </location>
</feature>
<dbReference type="PANTHER" id="PTHR32322:SF2">
    <property type="entry name" value="EAMA DOMAIN-CONTAINING PROTEIN"/>
    <property type="match status" value="1"/>
</dbReference>
<dbReference type="InterPro" id="IPR037185">
    <property type="entry name" value="EmrE-like"/>
</dbReference>
<protein>
    <submittedName>
        <fullName evidence="8">DMT family transporter</fullName>
    </submittedName>
</protein>
<dbReference type="SUPFAM" id="SSF103481">
    <property type="entry name" value="Multidrug resistance efflux transporter EmrE"/>
    <property type="match status" value="2"/>
</dbReference>
<dbReference type="EMBL" id="JBHRYJ010000005">
    <property type="protein sequence ID" value="MFC3677843.1"/>
    <property type="molecule type" value="Genomic_DNA"/>
</dbReference>
<keyword evidence="5 6" id="KW-0472">Membrane</keyword>
<feature type="transmembrane region" description="Helical" evidence="6">
    <location>
        <begin position="172"/>
        <end position="191"/>
    </location>
</feature>
<comment type="caution">
    <text evidence="8">The sequence shown here is derived from an EMBL/GenBank/DDBJ whole genome shotgun (WGS) entry which is preliminary data.</text>
</comment>
<dbReference type="Proteomes" id="UP001595711">
    <property type="component" value="Unassembled WGS sequence"/>
</dbReference>
<evidence type="ECO:0000256" key="2">
    <source>
        <dbReference type="ARBA" id="ARBA00007362"/>
    </source>
</evidence>
<dbReference type="InterPro" id="IPR050638">
    <property type="entry name" value="AA-Vitamin_Transporters"/>
</dbReference>
<evidence type="ECO:0000256" key="5">
    <source>
        <dbReference type="ARBA" id="ARBA00023136"/>
    </source>
</evidence>
<evidence type="ECO:0000256" key="3">
    <source>
        <dbReference type="ARBA" id="ARBA00022692"/>
    </source>
</evidence>
<organism evidence="8 9">
    <name type="scientific">Ferrovibrio xuzhouensis</name>
    <dbReference type="NCBI Taxonomy" id="1576914"/>
    <lineage>
        <taxon>Bacteria</taxon>
        <taxon>Pseudomonadati</taxon>
        <taxon>Pseudomonadota</taxon>
        <taxon>Alphaproteobacteria</taxon>
        <taxon>Rhodospirillales</taxon>
        <taxon>Rhodospirillaceae</taxon>
        <taxon>Ferrovibrio</taxon>
    </lineage>
</organism>
<feature type="transmembrane region" description="Helical" evidence="6">
    <location>
        <begin position="88"/>
        <end position="106"/>
    </location>
</feature>
<sequence>MKPQHLLLMLLICAIWGYNFVLSKVAVTQFPPVFFTGLRFLGVAALMLPWLRWQKGQMRYVLPAALCMGTLHFALMITGIALSDDVSVVAVVAQLGVPIATLMAVFMLGERIRWKRGLGIALSFVGAMIMCFDPKVLSYSHAIYFCLVAVVVMSFGQIMVRRIRGVDTFSMQAWVGVLSAPSLLLISLAFEEGQMASATSAQWWHWATVAYAAIGVSLIGHGGTYFLLRRYPVSIVNPGFTLAPVFGVLGGIYLLDEHLSMRVVAGAAVTLVGVLIVALREAKIAETHGVLPEEAELKAVPGKAVS</sequence>
<proteinExistence type="inferred from homology"/>